<reference evidence="9 10" key="1">
    <citation type="submission" date="2018-10" db="EMBL/GenBank/DDBJ databases">
        <title>Butyricimonas faecalis sp. nov., isolated from human faeces and emended description of the genus Butyricimonas.</title>
        <authorList>
            <person name="Le Roy T."/>
            <person name="Van der Smissen P."/>
            <person name="Paquot A."/>
            <person name="Delzenne N."/>
            <person name="Muccioli G."/>
            <person name="Collet J.-F."/>
            <person name="Cani P.D."/>
        </authorList>
    </citation>
    <scope>NUCLEOTIDE SEQUENCE [LARGE SCALE GENOMIC DNA]</scope>
    <source>
        <strain evidence="9 10">H184</strain>
    </source>
</reference>
<keyword evidence="3 8" id="KW-0812">Transmembrane</keyword>
<evidence type="ECO:0000256" key="5">
    <source>
        <dbReference type="ARBA" id="ARBA00022989"/>
    </source>
</evidence>
<keyword evidence="5 8" id="KW-1133">Transmembrane helix</keyword>
<evidence type="ECO:0000256" key="3">
    <source>
        <dbReference type="ARBA" id="ARBA00022692"/>
    </source>
</evidence>
<dbReference type="Proteomes" id="UP000270673">
    <property type="component" value="Chromosome"/>
</dbReference>
<dbReference type="RefSeq" id="WP_027200805.1">
    <property type="nucleotide sequence ID" value="NZ_CP032819.1"/>
</dbReference>
<comment type="subcellular location">
    <subcellularLocation>
        <location evidence="8">Cell membrane</location>
        <topology evidence="8">Single-pass membrane protein</topology>
    </subcellularLocation>
    <subcellularLocation>
        <location evidence="1">Membrane</location>
    </subcellularLocation>
</comment>
<keyword evidence="6 8" id="KW-0811">Translocation</keyword>
<dbReference type="InterPro" id="IPR038379">
    <property type="entry name" value="SecE_sf"/>
</dbReference>
<comment type="similarity">
    <text evidence="8">Belongs to the SecE/SEC61-gamma family.</text>
</comment>
<keyword evidence="10" id="KW-1185">Reference proteome</keyword>
<evidence type="ECO:0000256" key="8">
    <source>
        <dbReference type="HAMAP-Rule" id="MF_00422"/>
    </source>
</evidence>
<sequence>MKIKSYISDVYNELVNKVTWPTWSELQSSATIVMIASVIIALCIFAMDFSFRHIVTGIYNLFY</sequence>
<evidence type="ECO:0000256" key="2">
    <source>
        <dbReference type="ARBA" id="ARBA00022448"/>
    </source>
</evidence>
<dbReference type="NCBIfam" id="TIGR00964">
    <property type="entry name" value="secE_bact"/>
    <property type="match status" value="1"/>
</dbReference>
<dbReference type="GO" id="GO:0043952">
    <property type="term" value="P:protein transport by the Sec complex"/>
    <property type="evidence" value="ECO:0007669"/>
    <property type="project" value="UniProtKB-UniRule"/>
</dbReference>
<dbReference type="InterPro" id="IPR001901">
    <property type="entry name" value="Translocase_SecE/Sec61-g"/>
</dbReference>
<dbReference type="KEGG" id="buy:D8S85_09765"/>
<keyword evidence="8" id="KW-1003">Cell membrane</keyword>
<dbReference type="Pfam" id="PF00584">
    <property type="entry name" value="SecE"/>
    <property type="match status" value="1"/>
</dbReference>
<dbReference type="GeneID" id="86892951"/>
<evidence type="ECO:0000256" key="7">
    <source>
        <dbReference type="ARBA" id="ARBA00023136"/>
    </source>
</evidence>
<accession>A0A3Q9IQM2</accession>
<dbReference type="GO" id="GO:0009306">
    <property type="term" value="P:protein secretion"/>
    <property type="evidence" value="ECO:0007669"/>
    <property type="project" value="UniProtKB-UniRule"/>
</dbReference>
<evidence type="ECO:0000313" key="9">
    <source>
        <dbReference type="EMBL" id="AZS29806.1"/>
    </source>
</evidence>
<protein>
    <recommendedName>
        <fullName evidence="8">Protein translocase subunit SecE</fullName>
    </recommendedName>
</protein>
<feature type="transmembrane region" description="Helical" evidence="8">
    <location>
        <begin position="30"/>
        <end position="51"/>
    </location>
</feature>
<dbReference type="GO" id="GO:0005886">
    <property type="term" value="C:plasma membrane"/>
    <property type="evidence" value="ECO:0007669"/>
    <property type="project" value="UniProtKB-SubCell"/>
</dbReference>
<gene>
    <name evidence="8 9" type="primary">secE</name>
    <name evidence="9" type="ORF">D8S85_09765</name>
</gene>
<organism evidence="9 10">
    <name type="scientific">Butyricimonas faecalis</name>
    <dbReference type="NCBI Taxonomy" id="2093856"/>
    <lineage>
        <taxon>Bacteria</taxon>
        <taxon>Pseudomonadati</taxon>
        <taxon>Bacteroidota</taxon>
        <taxon>Bacteroidia</taxon>
        <taxon>Bacteroidales</taxon>
        <taxon>Odoribacteraceae</taxon>
        <taxon>Butyricimonas</taxon>
    </lineage>
</organism>
<dbReference type="InterPro" id="IPR005807">
    <property type="entry name" value="SecE_bac"/>
</dbReference>
<dbReference type="GO" id="GO:0008320">
    <property type="term" value="F:protein transmembrane transporter activity"/>
    <property type="evidence" value="ECO:0007669"/>
    <property type="project" value="UniProtKB-UniRule"/>
</dbReference>
<keyword evidence="4 8" id="KW-0653">Protein transport</keyword>
<evidence type="ECO:0000256" key="6">
    <source>
        <dbReference type="ARBA" id="ARBA00023010"/>
    </source>
</evidence>
<name>A0A3Q9IQM2_9BACT</name>
<dbReference type="Gene3D" id="1.20.5.1030">
    <property type="entry name" value="Preprotein translocase secy subunit"/>
    <property type="match status" value="1"/>
</dbReference>
<evidence type="ECO:0000313" key="10">
    <source>
        <dbReference type="Proteomes" id="UP000270673"/>
    </source>
</evidence>
<evidence type="ECO:0000256" key="1">
    <source>
        <dbReference type="ARBA" id="ARBA00004370"/>
    </source>
</evidence>
<dbReference type="GeneID" id="93103374"/>
<evidence type="ECO:0000256" key="4">
    <source>
        <dbReference type="ARBA" id="ARBA00022927"/>
    </source>
</evidence>
<dbReference type="AlphaFoldDB" id="A0A3Q9IQM2"/>
<proteinExistence type="inferred from homology"/>
<dbReference type="EMBL" id="CP032819">
    <property type="protein sequence ID" value="AZS29806.1"/>
    <property type="molecule type" value="Genomic_DNA"/>
</dbReference>
<keyword evidence="7 8" id="KW-0472">Membrane</keyword>
<dbReference type="OrthoDB" id="9810735at2"/>
<comment type="subunit">
    <text evidence="8">Component of the Sec protein translocase complex. Heterotrimer consisting of SecY, SecE and SecG subunits. The heterotrimers can form oligomers, although 1 heterotrimer is thought to be able to translocate proteins. Interacts with the ribosome. Interacts with SecDF, and other proteins may be involved. Interacts with SecA.</text>
</comment>
<comment type="function">
    <text evidence="8">Essential subunit of the Sec protein translocation channel SecYEG. Clamps together the 2 halves of SecY. May contact the channel plug during translocation.</text>
</comment>
<dbReference type="HAMAP" id="MF_00422">
    <property type="entry name" value="SecE"/>
    <property type="match status" value="1"/>
</dbReference>
<keyword evidence="2 8" id="KW-0813">Transport</keyword>
<dbReference type="GO" id="GO:0065002">
    <property type="term" value="P:intracellular protein transmembrane transport"/>
    <property type="evidence" value="ECO:0007669"/>
    <property type="project" value="UniProtKB-UniRule"/>
</dbReference>
<dbReference type="GO" id="GO:0006605">
    <property type="term" value="P:protein targeting"/>
    <property type="evidence" value="ECO:0007669"/>
    <property type="project" value="UniProtKB-UniRule"/>
</dbReference>